<feature type="domain" description="HTH crp-type" evidence="5">
    <location>
        <begin position="152"/>
        <end position="220"/>
    </location>
</feature>
<dbReference type="PANTHER" id="PTHR24567">
    <property type="entry name" value="CRP FAMILY TRANSCRIPTIONAL REGULATORY PROTEIN"/>
    <property type="match status" value="1"/>
</dbReference>
<dbReference type="InterPro" id="IPR000595">
    <property type="entry name" value="cNMP-bd_dom"/>
</dbReference>
<dbReference type="Proteomes" id="UP000824209">
    <property type="component" value="Unassembled WGS sequence"/>
</dbReference>
<proteinExistence type="predicted"/>
<dbReference type="PANTHER" id="PTHR24567:SF58">
    <property type="entry name" value="CYCLIC AMP-BINDING REGULATORY PROTEIN"/>
    <property type="match status" value="1"/>
</dbReference>
<dbReference type="Pfam" id="PF13545">
    <property type="entry name" value="HTH_Crp_2"/>
    <property type="match status" value="1"/>
</dbReference>
<dbReference type="SUPFAM" id="SSF46785">
    <property type="entry name" value="Winged helix' DNA-binding domain"/>
    <property type="match status" value="1"/>
</dbReference>
<dbReference type="InterPro" id="IPR050397">
    <property type="entry name" value="Env_Response_Regulators"/>
</dbReference>
<keyword evidence="2" id="KW-0238">DNA-binding</keyword>
<dbReference type="InterPro" id="IPR012318">
    <property type="entry name" value="HTH_CRP"/>
</dbReference>
<dbReference type="SUPFAM" id="SSF51206">
    <property type="entry name" value="cAMP-binding domain-like"/>
    <property type="match status" value="1"/>
</dbReference>
<keyword evidence="1" id="KW-0805">Transcription regulation</keyword>
<accession>A0A9D2M3L3</accession>
<evidence type="ECO:0000259" key="4">
    <source>
        <dbReference type="PROSITE" id="PS50042"/>
    </source>
</evidence>
<gene>
    <name evidence="6" type="ORF">H9943_10605</name>
</gene>
<dbReference type="Pfam" id="PF00027">
    <property type="entry name" value="cNMP_binding"/>
    <property type="match status" value="1"/>
</dbReference>
<dbReference type="InterPro" id="IPR014710">
    <property type="entry name" value="RmlC-like_jellyroll"/>
</dbReference>
<dbReference type="SMART" id="SM00100">
    <property type="entry name" value="cNMP"/>
    <property type="match status" value="1"/>
</dbReference>
<name>A0A9D2M3L3_9FIRM</name>
<dbReference type="CDD" id="cd00038">
    <property type="entry name" value="CAP_ED"/>
    <property type="match status" value="1"/>
</dbReference>
<dbReference type="EMBL" id="DWYA01000096">
    <property type="protein sequence ID" value="HJB40826.1"/>
    <property type="molecule type" value="Genomic_DNA"/>
</dbReference>
<dbReference type="AlphaFoldDB" id="A0A9D2M3L3"/>
<dbReference type="GO" id="GO:0005829">
    <property type="term" value="C:cytosol"/>
    <property type="evidence" value="ECO:0007669"/>
    <property type="project" value="TreeGrafter"/>
</dbReference>
<evidence type="ECO:0000256" key="1">
    <source>
        <dbReference type="ARBA" id="ARBA00023015"/>
    </source>
</evidence>
<feature type="domain" description="Cyclic nucleotide-binding" evidence="4">
    <location>
        <begin position="11"/>
        <end position="109"/>
    </location>
</feature>
<organism evidence="6 7">
    <name type="scientific">Candidatus Ruthenibacterium avium</name>
    <dbReference type="NCBI Taxonomy" id="2838751"/>
    <lineage>
        <taxon>Bacteria</taxon>
        <taxon>Bacillati</taxon>
        <taxon>Bacillota</taxon>
        <taxon>Clostridia</taxon>
        <taxon>Eubacteriales</taxon>
        <taxon>Oscillospiraceae</taxon>
        <taxon>Ruthenibacterium</taxon>
    </lineage>
</organism>
<keyword evidence="3" id="KW-0804">Transcription</keyword>
<evidence type="ECO:0000313" key="6">
    <source>
        <dbReference type="EMBL" id="HJB40826.1"/>
    </source>
</evidence>
<protein>
    <submittedName>
        <fullName evidence="6">Crp/Fnr family transcriptional regulator</fullName>
    </submittedName>
</protein>
<dbReference type="PROSITE" id="PS51063">
    <property type="entry name" value="HTH_CRP_2"/>
    <property type="match status" value="1"/>
</dbReference>
<evidence type="ECO:0000256" key="3">
    <source>
        <dbReference type="ARBA" id="ARBA00023163"/>
    </source>
</evidence>
<dbReference type="Gene3D" id="2.60.120.10">
    <property type="entry name" value="Jelly Rolls"/>
    <property type="match status" value="1"/>
</dbReference>
<dbReference type="InterPro" id="IPR036390">
    <property type="entry name" value="WH_DNA-bd_sf"/>
</dbReference>
<dbReference type="GO" id="GO:0003700">
    <property type="term" value="F:DNA-binding transcription factor activity"/>
    <property type="evidence" value="ECO:0007669"/>
    <property type="project" value="TreeGrafter"/>
</dbReference>
<dbReference type="PROSITE" id="PS50042">
    <property type="entry name" value="CNMP_BINDING_3"/>
    <property type="match status" value="1"/>
</dbReference>
<sequence length="224" mass="25405">MDSALLQKSPLFAGITPEEIERLLHCLGGRVKSYGKGDFIFHAGAVLHQIGLVISGKVQVVKEDYWGNRLIFSSMEQGQLFGESYACLQKEPLEVSIVSATDSQILFLDLEHALSVCTCACGCHTRLIRNLMTILAKHNLNLTRKVQHMGQKTTREKLLAYLWSISQKEQSEEFDIPYNRQELADYLAVDRSAMSAELSRMKAEGLVEFHKNHFRLTEHSMEDF</sequence>
<evidence type="ECO:0000313" key="7">
    <source>
        <dbReference type="Proteomes" id="UP000824209"/>
    </source>
</evidence>
<comment type="caution">
    <text evidence="6">The sequence shown here is derived from an EMBL/GenBank/DDBJ whole genome shotgun (WGS) entry which is preliminary data.</text>
</comment>
<evidence type="ECO:0000256" key="2">
    <source>
        <dbReference type="ARBA" id="ARBA00023125"/>
    </source>
</evidence>
<reference evidence="6" key="2">
    <citation type="submission" date="2021-04" db="EMBL/GenBank/DDBJ databases">
        <authorList>
            <person name="Gilroy R."/>
        </authorList>
    </citation>
    <scope>NUCLEOTIDE SEQUENCE</scope>
    <source>
        <strain evidence="6">ChiBcec8-14828</strain>
    </source>
</reference>
<dbReference type="InterPro" id="IPR018490">
    <property type="entry name" value="cNMP-bd_dom_sf"/>
</dbReference>
<evidence type="ECO:0000259" key="5">
    <source>
        <dbReference type="PROSITE" id="PS51063"/>
    </source>
</evidence>
<reference evidence="6" key="1">
    <citation type="journal article" date="2021" name="PeerJ">
        <title>Extensive microbial diversity within the chicken gut microbiome revealed by metagenomics and culture.</title>
        <authorList>
            <person name="Gilroy R."/>
            <person name="Ravi A."/>
            <person name="Getino M."/>
            <person name="Pursley I."/>
            <person name="Horton D.L."/>
            <person name="Alikhan N.F."/>
            <person name="Baker D."/>
            <person name="Gharbi K."/>
            <person name="Hall N."/>
            <person name="Watson M."/>
            <person name="Adriaenssens E.M."/>
            <person name="Foster-Nyarko E."/>
            <person name="Jarju S."/>
            <person name="Secka A."/>
            <person name="Antonio M."/>
            <person name="Oren A."/>
            <person name="Chaudhuri R.R."/>
            <person name="La Ragione R."/>
            <person name="Hildebrand F."/>
            <person name="Pallen M.J."/>
        </authorList>
    </citation>
    <scope>NUCLEOTIDE SEQUENCE</scope>
    <source>
        <strain evidence="6">ChiBcec8-14828</strain>
    </source>
</reference>
<dbReference type="GO" id="GO:0003677">
    <property type="term" value="F:DNA binding"/>
    <property type="evidence" value="ECO:0007669"/>
    <property type="project" value="UniProtKB-KW"/>
</dbReference>